<evidence type="ECO:0000313" key="2">
    <source>
        <dbReference type="EMBL" id="KAK4122753.1"/>
    </source>
</evidence>
<protein>
    <submittedName>
        <fullName evidence="2">Uncharacterized protein</fullName>
    </submittedName>
</protein>
<accession>A0AAN6Z2S4</accession>
<dbReference type="Proteomes" id="UP001302602">
    <property type="component" value="Unassembled WGS sequence"/>
</dbReference>
<feature type="compositionally biased region" description="Basic and acidic residues" evidence="1">
    <location>
        <begin position="55"/>
        <end position="64"/>
    </location>
</feature>
<gene>
    <name evidence="2" type="ORF">N657DRAFT_477396</name>
</gene>
<proteinExistence type="predicted"/>
<feature type="region of interest" description="Disordered" evidence="1">
    <location>
        <begin position="192"/>
        <end position="229"/>
    </location>
</feature>
<name>A0AAN6Z2S4_9PEZI</name>
<dbReference type="AlphaFoldDB" id="A0AAN6Z2S4"/>
<dbReference type="RefSeq" id="XP_062646524.1">
    <property type="nucleotide sequence ID" value="XM_062787549.1"/>
</dbReference>
<dbReference type="EMBL" id="MU853230">
    <property type="protein sequence ID" value="KAK4122753.1"/>
    <property type="molecule type" value="Genomic_DNA"/>
</dbReference>
<dbReference type="GeneID" id="87824319"/>
<evidence type="ECO:0000256" key="1">
    <source>
        <dbReference type="SAM" id="MobiDB-lite"/>
    </source>
</evidence>
<organism evidence="2 3">
    <name type="scientific">Parathielavia appendiculata</name>
    <dbReference type="NCBI Taxonomy" id="2587402"/>
    <lineage>
        <taxon>Eukaryota</taxon>
        <taxon>Fungi</taxon>
        <taxon>Dikarya</taxon>
        <taxon>Ascomycota</taxon>
        <taxon>Pezizomycotina</taxon>
        <taxon>Sordariomycetes</taxon>
        <taxon>Sordariomycetidae</taxon>
        <taxon>Sordariales</taxon>
        <taxon>Chaetomiaceae</taxon>
        <taxon>Parathielavia</taxon>
    </lineage>
</organism>
<feature type="compositionally biased region" description="Basic and acidic residues" evidence="1">
    <location>
        <begin position="218"/>
        <end position="229"/>
    </location>
</feature>
<evidence type="ECO:0000313" key="3">
    <source>
        <dbReference type="Proteomes" id="UP001302602"/>
    </source>
</evidence>
<comment type="caution">
    <text evidence="2">The sequence shown here is derived from an EMBL/GenBank/DDBJ whole genome shotgun (WGS) entry which is preliminary data.</text>
</comment>
<reference evidence="2" key="2">
    <citation type="submission" date="2023-05" db="EMBL/GenBank/DDBJ databases">
        <authorList>
            <consortium name="Lawrence Berkeley National Laboratory"/>
            <person name="Steindorff A."/>
            <person name="Hensen N."/>
            <person name="Bonometti L."/>
            <person name="Westerberg I."/>
            <person name="Brannstrom I.O."/>
            <person name="Guillou S."/>
            <person name="Cros-Aarteil S."/>
            <person name="Calhoun S."/>
            <person name="Haridas S."/>
            <person name="Kuo A."/>
            <person name="Mondo S."/>
            <person name="Pangilinan J."/>
            <person name="Riley R."/>
            <person name="Labutti K."/>
            <person name="Andreopoulos B."/>
            <person name="Lipzen A."/>
            <person name="Chen C."/>
            <person name="Yanf M."/>
            <person name="Daum C."/>
            <person name="Ng V."/>
            <person name="Clum A."/>
            <person name="Ohm R."/>
            <person name="Martin F."/>
            <person name="Silar P."/>
            <person name="Natvig D."/>
            <person name="Lalanne C."/>
            <person name="Gautier V."/>
            <person name="Ament-Velasquez S.L."/>
            <person name="Kruys A."/>
            <person name="Hutchinson M.I."/>
            <person name="Powell A.J."/>
            <person name="Barry K."/>
            <person name="Miller A.N."/>
            <person name="Grigoriev I.V."/>
            <person name="Debuchy R."/>
            <person name="Gladieux P."/>
            <person name="Thoren M.H."/>
            <person name="Johannesson H."/>
        </authorList>
    </citation>
    <scope>NUCLEOTIDE SEQUENCE</scope>
    <source>
        <strain evidence="2">CBS 731.68</strain>
    </source>
</reference>
<feature type="region of interest" description="Disordered" evidence="1">
    <location>
        <begin position="36"/>
        <end position="77"/>
    </location>
</feature>
<keyword evidence="3" id="KW-1185">Reference proteome</keyword>
<sequence length="229" mass="26545">MGGRWASRGWIEPRFRYSRYPTRDVRFDNTPMVINHGHRRSCNRIPPQSPLPHRGVIDTWHDGSDSDSSGSSAEENDRIRIVEREPSRKPIRWQNTGPRTSCGGRWNGNLNGLKWHGRKHKREEEILKGILEEPDCQGEAERVEERLKVLSGKLERLREIECFHRERWEAGREEERLTGVLDQLEFQGELRQAEGDVEKSGTFTVTKSEEENGTAEGRQTRIHTEIPAT</sequence>
<reference evidence="2" key="1">
    <citation type="journal article" date="2023" name="Mol. Phylogenet. Evol.">
        <title>Genome-scale phylogeny and comparative genomics of the fungal order Sordariales.</title>
        <authorList>
            <person name="Hensen N."/>
            <person name="Bonometti L."/>
            <person name="Westerberg I."/>
            <person name="Brannstrom I.O."/>
            <person name="Guillou S."/>
            <person name="Cros-Aarteil S."/>
            <person name="Calhoun S."/>
            <person name="Haridas S."/>
            <person name="Kuo A."/>
            <person name="Mondo S."/>
            <person name="Pangilinan J."/>
            <person name="Riley R."/>
            <person name="LaButti K."/>
            <person name="Andreopoulos B."/>
            <person name="Lipzen A."/>
            <person name="Chen C."/>
            <person name="Yan M."/>
            <person name="Daum C."/>
            <person name="Ng V."/>
            <person name="Clum A."/>
            <person name="Steindorff A."/>
            <person name="Ohm R.A."/>
            <person name="Martin F."/>
            <person name="Silar P."/>
            <person name="Natvig D.O."/>
            <person name="Lalanne C."/>
            <person name="Gautier V."/>
            <person name="Ament-Velasquez S.L."/>
            <person name="Kruys A."/>
            <person name="Hutchinson M.I."/>
            <person name="Powell A.J."/>
            <person name="Barry K."/>
            <person name="Miller A.N."/>
            <person name="Grigoriev I.V."/>
            <person name="Debuchy R."/>
            <person name="Gladieux P."/>
            <person name="Hiltunen Thoren M."/>
            <person name="Johannesson H."/>
        </authorList>
    </citation>
    <scope>NUCLEOTIDE SEQUENCE</scope>
    <source>
        <strain evidence="2">CBS 731.68</strain>
    </source>
</reference>